<dbReference type="Proteomes" id="UP000604046">
    <property type="component" value="Unassembled WGS sequence"/>
</dbReference>
<organism evidence="1 2">
    <name type="scientific">Symbiodinium natans</name>
    <dbReference type="NCBI Taxonomy" id="878477"/>
    <lineage>
        <taxon>Eukaryota</taxon>
        <taxon>Sar</taxon>
        <taxon>Alveolata</taxon>
        <taxon>Dinophyceae</taxon>
        <taxon>Suessiales</taxon>
        <taxon>Symbiodiniaceae</taxon>
        <taxon>Symbiodinium</taxon>
    </lineage>
</organism>
<dbReference type="EMBL" id="CAJNDS010002507">
    <property type="protein sequence ID" value="CAE7503493.1"/>
    <property type="molecule type" value="Genomic_DNA"/>
</dbReference>
<evidence type="ECO:0000313" key="1">
    <source>
        <dbReference type="EMBL" id="CAE7503493.1"/>
    </source>
</evidence>
<dbReference type="OrthoDB" id="10642830at2759"/>
<gene>
    <name evidence="1" type="ORF">SNAT2548_LOCUS28197</name>
</gene>
<keyword evidence="2" id="KW-1185">Reference proteome</keyword>
<dbReference type="AlphaFoldDB" id="A0A812T344"/>
<name>A0A812T344_9DINO</name>
<evidence type="ECO:0000313" key="2">
    <source>
        <dbReference type="Proteomes" id="UP000604046"/>
    </source>
</evidence>
<comment type="caution">
    <text evidence="1">The sequence shown here is derived from an EMBL/GenBank/DDBJ whole genome shotgun (WGS) entry which is preliminary data.</text>
</comment>
<sequence>MAVHAWYHLPSVATWLRTEAVAPAAVAEHRFQSTSNAVAEVLSCASSEPHVSQASLEAAELVTFAAIPASQRSPAMAPAVRSAKQHHRKAMERSKVYRKQVVTKSWSPSASLPVLYEGMAELENRVDGYASDALAADQTRHESVLETPLASRAAQLSLSALPGIQKQHPSISRPPPPPRGIMPCPPCDPPHHAMRQRSAQVRRQMKQVSMATLVNSSTISQRKEVLTFWLDEVSPHSSQAHARSPSLTGTGGWPPHARSGLLVCAA</sequence>
<reference evidence="1" key="1">
    <citation type="submission" date="2021-02" db="EMBL/GenBank/DDBJ databases">
        <authorList>
            <person name="Dougan E. K."/>
            <person name="Rhodes N."/>
            <person name="Thang M."/>
            <person name="Chan C."/>
        </authorList>
    </citation>
    <scope>NUCLEOTIDE SEQUENCE</scope>
</reference>
<protein>
    <submittedName>
        <fullName evidence="1">Uncharacterized protein</fullName>
    </submittedName>
</protein>
<accession>A0A812T344</accession>
<proteinExistence type="predicted"/>